<accession>A0A2A3EI56</accession>
<evidence type="ECO:0000313" key="1">
    <source>
        <dbReference type="EMBL" id="PBC31473.1"/>
    </source>
</evidence>
<protein>
    <submittedName>
        <fullName evidence="1">Uncharacterized protein</fullName>
    </submittedName>
</protein>
<gene>
    <name evidence="1" type="ORF">APICC_02288</name>
</gene>
<name>A0A2A3EI56_APICC</name>
<dbReference type="AlphaFoldDB" id="A0A2A3EI56"/>
<reference evidence="1 2" key="1">
    <citation type="submission" date="2014-07" db="EMBL/GenBank/DDBJ databases">
        <title>Genomic and transcriptomic analysis on Apis cerana provide comprehensive insights into honey bee biology.</title>
        <authorList>
            <person name="Diao Q."/>
            <person name="Sun L."/>
            <person name="Zheng H."/>
            <person name="Zheng H."/>
            <person name="Xu S."/>
            <person name="Wang S."/>
            <person name="Zeng Z."/>
            <person name="Hu F."/>
            <person name="Su S."/>
            <person name="Wu J."/>
        </authorList>
    </citation>
    <scope>NUCLEOTIDE SEQUENCE [LARGE SCALE GENOMIC DNA]</scope>
    <source>
        <tissue evidence="1">Pupae without intestine</tissue>
    </source>
</reference>
<keyword evidence="2" id="KW-1185">Reference proteome</keyword>
<proteinExistence type="predicted"/>
<organism evidence="1 2">
    <name type="scientific">Apis cerana cerana</name>
    <name type="common">Oriental honeybee</name>
    <dbReference type="NCBI Taxonomy" id="94128"/>
    <lineage>
        <taxon>Eukaryota</taxon>
        <taxon>Metazoa</taxon>
        <taxon>Ecdysozoa</taxon>
        <taxon>Arthropoda</taxon>
        <taxon>Hexapoda</taxon>
        <taxon>Insecta</taxon>
        <taxon>Pterygota</taxon>
        <taxon>Neoptera</taxon>
        <taxon>Endopterygota</taxon>
        <taxon>Hymenoptera</taxon>
        <taxon>Apocrita</taxon>
        <taxon>Aculeata</taxon>
        <taxon>Apoidea</taxon>
        <taxon>Anthophila</taxon>
        <taxon>Apidae</taxon>
        <taxon>Apis</taxon>
    </lineage>
</organism>
<evidence type="ECO:0000313" key="2">
    <source>
        <dbReference type="Proteomes" id="UP000242457"/>
    </source>
</evidence>
<dbReference type="Proteomes" id="UP000242457">
    <property type="component" value="Unassembled WGS sequence"/>
</dbReference>
<sequence>MSQNKLWFSDQLTIHTCPDRMKRSSAQGLGRRSSPASAVSINICFYEWKVGSLEKLLPMWTLACLGGRLRNLQLREVYSTLLYQKVSALDTGRLASVHLEKRSSVTRWRPRRSRKDALLRGASLMQSGIAALETAGRFLSAKGGTRAKRTERDKSGLPCEGFLASYDSPIRDSRRFRVLQKLQDLDQIVTTNATYSS</sequence>
<dbReference type="EMBL" id="KZ288232">
    <property type="protein sequence ID" value="PBC31473.1"/>
    <property type="molecule type" value="Genomic_DNA"/>
</dbReference>